<reference evidence="1 2" key="1">
    <citation type="submission" date="2018-04" db="EMBL/GenBank/DDBJ databases">
        <title>Genomic Encyclopedia of Archaeal and Bacterial Type Strains, Phase II (KMG-II): from individual species to whole genera.</title>
        <authorList>
            <person name="Goeker M."/>
        </authorList>
    </citation>
    <scope>NUCLEOTIDE SEQUENCE [LARGE SCALE GENOMIC DNA]</scope>
    <source>
        <strain evidence="1 2">DSM 22902</strain>
    </source>
</reference>
<name>A0A2T5XSK5_9FLAO</name>
<proteinExistence type="predicted"/>
<organism evidence="1 2">
    <name type="scientific">Capnocytophaga leadbetteri</name>
    <dbReference type="NCBI Taxonomy" id="327575"/>
    <lineage>
        <taxon>Bacteria</taxon>
        <taxon>Pseudomonadati</taxon>
        <taxon>Bacteroidota</taxon>
        <taxon>Flavobacteriia</taxon>
        <taxon>Flavobacteriales</taxon>
        <taxon>Flavobacteriaceae</taxon>
        <taxon>Capnocytophaga</taxon>
    </lineage>
</organism>
<dbReference type="GeneID" id="84581287"/>
<dbReference type="GO" id="GO:0003676">
    <property type="term" value="F:nucleic acid binding"/>
    <property type="evidence" value="ECO:0007669"/>
    <property type="project" value="InterPro"/>
</dbReference>
<evidence type="ECO:0000313" key="2">
    <source>
        <dbReference type="Proteomes" id="UP000243985"/>
    </source>
</evidence>
<dbReference type="EMBL" id="QBKG01000014">
    <property type="protein sequence ID" value="PTX03581.1"/>
    <property type="molecule type" value="Genomic_DNA"/>
</dbReference>
<sequence>MSYNNILEEELKNKVGHDYFAPYNHTDIIERIDFAVAHPETFFGQKHYFLWAEAKRANSDIYKALAQLILTIGKARTFERLLPPNYLGVFNSQIIAFIPYWEVQDIFSQNDFNWSVTPSDHSTAEFEQVYNRVKNILECNAFHFRFGTDDKELHSFIKENFVIGKTTTNKIQITKNNFITIYNKWLQAVRPTISIDWEEAKKGGILDADFYLADLLSSDNISLKESLFVVLKEKYYEMNKHKNKIGIYESSTVEFTDQQKAYHQFWNHYQRPPREEYWEYILNRRDLLVPQDVRERKGSFFTPQLWVELSQQYLAEVFGDDWQDEYYIWDCAAGTGNLLAGLTNKYHIWASTLDTADVKVMKDIAHNKALNLLESHIFQFDFLNDEFNTEKLPDDLLQVLNDEEKRKKLIIYINPPYAEAASRGTVIGTNKNKIDVAVKMNTYSKYVDKIGIAGRELFAQFLIRIYKEIPNSKIANFSTLKNLQSPNFSDFRKKYRAKLEKIFIVPADTFDNVKGQFPISFQIWDGAKQEDFKQINADIYNKEGSFLNVKNISSYDNRNFINEWVISTRNRGTEKNIAYISCKGNDFSNTNYIFIINNKEQLPHPRGSWVTDKNLIEIAIYFSVRHCISATWLNDRDQFLYPINGWQTDTDFQTNCLAYTLFHGQNRISSAEGANHWIPFTEQEVNAPARFTSHFMTNFIAGKLSKKAPEEHNLFTLAGEENPHQNTVFVPTEPIQFTPEAQAVFQAGKAVWQYYFTQPNPNPNASLYDIREHFQGRNEKGKMNNKSEDETYKRLITTLRQALATLAKAIEPKVYQYQFLL</sequence>
<protein>
    <submittedName>
        <fullName evidence="1">Uncharacterized protein</fullName>
    </submittedName>
</protein>
<dbReference type="PROSITE" id="PS00092">
    <property type="entry name" value="N6_MTASE"/>
    <property type="match status" value="1"/>
</dbReference>
<accession>A0A2T5XSK5</accession>
<dbReference type="RefSeq" id="WP_107782618.1">
    <property type="nucleotide sequence ID" value="NZ_QBKG01000014.1"/>
</dbReference>
<dbReference type="Proteomes" id="UP000243985">
    <property type="component" value="Unassembled WGS sequence"/>
</dbReference>
<dbReference type="SUPFAM" id="SSF53335">
    <property type="entry name" value="S-adenosyl-L-methionine-dependent methyltransferases"/>
    <property type="match status" value="1"/>
</dbReference>
<gene>
    <name evidence="1" type="ORF">C8P65_1144</name>
</gene>
<evidence type="ECO:0000313" key="1">
    <source>
        <dbReference type="EMBL" id="PTX03581.1"/>
    </source>
</evidence>
<dbReference type="InterPro" id="IPR002052">
    <property type="entry name" value="DNA_methylase_N6_adenine_CS"/>
</dbReference>
<dbReference type="GO" id="GO:0008168">
    <property type="term" value="F:methyltransferase activity"/>
    <property type="evidence" value="ECO:0007669"/>
    <property type="project" value="InterPro"/>
</dbReference>
<dbReference type="GO" id="GO:0032259">
    <property type="term" value="P:methylation"/>
    <property type="evidence" value="ECO:0007669"/>
    <property type="project" value="InterPro"/>
</dbReference>
<dbReference type="AlphaFoldDB" id="A0A2T5XSK5"/>
<comment type="caution">
    <text evidence="1">The sequence shown here is derived from an EMBL/GenBank/DDBJ whole genome shotgun (WGS) entry which is preliminary data.</text>
</comment>
<dbReference type="InterPro" id="IPR029063">
    <property type="entry name" value="SAM-dependent_MTases_sf"/>
</dbReference>